<dbReference type="Proteomes" id="UP000823399">
    <property type="component" value="Unassembled WGS sequence"/>
</dbReference>
<dbReference type="InterPro" id="IPR006086">
    <property type="entry name" value="XPG-I_dom"/>
</dbReference>
<keyword evidence="7" id="KW-1185">Reference proteome</keyword>
<organism evidence="6 7">
    <name type="scientific">Suillus discolor</name>
    <dbReference type="NCBI Taxonomy" id="1912936"/>
    <lineage>
        <taxon>Eukaryota</taxon>
        <taxon>Fungi</taxon>
        <taxon>Dikarya</taxon>
        <taxon>Basidiomycota</taxon>
        <taxon>Agaricomycotina</taxon>
        <taxon>Agaricomycetes</taxon>
        <taxon>Agaricomycetidae</taxon>
        <taxon>Boletales</taxon>
        <taxon>Suillineae</taxon>
        <taxon>Suillaceae</taxon>
        <taxon>Suillus</taxon>
    </lineage>
</organism>
<dbReference type="PANTHER" id="PTHR11081:SF75">
    <property type="entry name" value="ENDONUCLEASE, PUTATIVE (AFU_ORTHOLOGUE AFUA_3G13260)-RELATED"/>
    <property type="match status" value="1"/>
</dbReference>
<protein>
    <recommendedName>
        <fullName evidence="8">XPG-I domain-containing protein</fullName>
    </recommendedName>
</protein>
<dbReference type="RefSeq" id="XP_041292417.1">
    <property type="nucleotide sequence ID" value="XM_041437458.1"/>
</dbReference>
<dbReference type="PANTHER" id="PTHR11081">
    <property type="entry name" value="FLAP ENDONUCLEASE FAMILY MEMBER"/>
    <property type="match status" value="1"/>
</dbReference>
<gene>
    <name evidence="6" type="ORF">F5147DRAFT_696689</name>
</gene>
<dbReference type="InterPro" id="IPR037316">
    <property type="entry name" value="Yen1_H3TH"/>
</dbReference>
<dbReference type="GeneID" id="64699717"/>
<feature type="compositionally biased region" description="Polar residues" evidence="3">
    <location>
        <begin position="642"/>
        <end position="661"/>
    </location>
</feature>
<name>A0A9P7F753_9AGAM</name>
<dbReference type="Gene3D" id="3.40.50.1010">
    <property type="entry name" value="5'-nuclease"/>
    <property type="match status" value="2"/>
</dbReference>
<feature type="compositionally biased region" description="Polar residues" evidence="3">
    <location>
        <begin position="744"/>
        <end position="771"/>
    </location>
</feature>
<dbReference type="SUPFAM" id="SSF88723">
    <property type="entry name" value="PIN domain-like"/>
    <property type="match status" value="1"/>
</dbReference>
<dbReference type="GO" id="GO:0017108">
    <property type="term" value="F:5'-flap endonuclease activity"/>
    <property type="evidence" value="ECO:0007669"/>
    <property type="project" value="TreeGrafter"/>
</dbReference>
<dbReference type="SUPFAM" id="SSF47807">
    <property type="entry name" value="5' to 3' exonuclease, C-terminal subdomain"/>
    <property type="match status" value="1"/>
</dbReference>
<evidence type="ECO:0000256" key="1">
    <source>
        <dbReference type="ARBA" id="ARBA00022722"/>
    </source>
</evidence>
<dbReference type="InterPro" id="IPR006085">
    <property type="entry name" value="XPG_DNA_repair_N"/>
</dbReference>
<comment type="caution">
    <text evidence="6">The sequence shown here is derived from an EMBL/GenBank/DDBJ whole genome shotgun (WGS) entry which is preliminary data.</text>
</comment>
<feature type="compositionally biased region" description="Basic residues" evidence="3">
    <location>
        <begin position="373"/>
        <end position="385"/>
    </location>
</feature>
<dbReference type="InterPro" id="IPR036279">
    <property type="entry name" value="5-3_exonuclease_C_sf"/>
</dbReference>
<feature type="region of interest" description="Disordered" evidence="3">
    <location>
        <begin position="481"/>
        <end position="514"/>
    </location>
</feature>
<proteinExistence type="predicted"/>
<dbReference type="CDD" id="cd09870">
    <property type="entry name" value="PIN_YEN1"/>
    <property type="match status" value="1"/>
</dbReference>
<dbReference type="InterPro" id="IPR006084">
    <property type="entry name" value="XPG/Rad2"/>
</dbReference>
<feature type="compositionally biased region" description="Acidic residues" evidence="3">
    <location>
        <begin position="481"/>
        <end position="493"/>
    </location>
</feature>
<keyword evidence="2" id="KW-0378">Hydrolase</keyword>
<evidence type="ECO:0000256" key="3">
    <source>
        <dbReference type="SAM" id="MobiDB-lite"/>
    </source>
</evidence>
<feature type="region of interest" description="Disordered" evidence="3">
    <location>
        <begin position="546"/>
        <end position="813"/>
    </location>
</feature>
<feature type="region of interest" description="Disordered" evidence="3">
    <location>
        <begin position="409"/>
        <end position="430"/>
    </location>
</feature>
<dbReference type="Pfam" id="PF18380">
    <property type="entry name" value="GEN1_C"/>
    <property type="match status" value="1"/>
</dbReference>
<dbReference type="PRINTS" id="PR00853">
    <property type="entry name" value="XPGRADSUPER"/>
</dbReference>
<feature type="compositionally biased region" description="Basic residues" evidence="3">
    <location>
        <begin position="577"/>
        <end position="589"/>
    </location>
</feature>
<dbReference type="SMART" id="SM00484">
    <property type="entry name" value="XPGI"/>
    <property type="match status" value="1"/>
</dbReference>
<dbReference type="InterPro" id="IPR029060">
    <property type="entry name" value="PIN-like_dom_sf"/>
</dbReference>
<dbReference type="OrthoDB" id="2959108at2759"/>
<evidence type="ECO:0008006" key="8">
    <source>
        <dbReference type="Google" id="ProtNLM"/>
    </source>
</evidence>
<evidence type="ECO:0000313" key="7">
    <source>
        <dbReference type="Proteomes" id="UP000823399"/>
    </source>
</evidence>
<evidence type="ECO:0000313" key="6">
    <source>
        <dbReference type="EMBL" id="KAG2107686.1"/>
    </source>
</evidence>
<sequence length="894" mass="98158">MGVAGLWEVLRPAGQTQSLTHLSVTQGFEANAGGRRGFRIGIDASIWFFHAAYGKEGENPELRTLFFRCSRLMSMPLLPLFVFDGPKRPSVKRGKRVGGNAHWLTTGMKNIIVAFGFEWRTAPGEAEAELAYLNRMGIIDAVLSDDVDNFLFGATMVIRNPSNTLSGNRAHPVKNADGRDDGNHVVTYRAADILSHDDICLSQGGCILIGLLSGGDYHQAGVQGCGKLIAAALARCGFGDQLLEAANSLTREELEKWLDTWRDEVREELRTNKSGLIGSKKPALAKKIPDDFPNVDILLSYTNPITSETEGKPTRDITWEQEPDIGKISALCELYFEWGVKDVIIKRFRTVLWPSAVQRILRRGAIEKDEKKRKGLPMSPKKSKTTGKLAPGTPSKMITKYFLSMKLHSPTKDNRKEQEHSDTESEAEEDRLIVKIHSSRRHASTDGILEYRLEIAPAQLVQLAGGGVQGIRPPIEVDAAFDDTEGDDEDEEDGGKQKGKGKGKKPPPDPKSHLRVWMPACMVQAVEPELVEAFEEIQLRKLEKKTKRSNKTDGKKKAASTAQGDSDADSLPVLVSTKKKPTRQKKAMVKRQDSGLAPPSLPITNASDGPFLEPESTVHVDTSRPSQTGSQKHTKLSDSDSPHSYITKSPRKSSQQTSPRSSGLIRPTGSTSFIQPMRKLDDIIDISNMTERKKKDGSIAQGGSDKDALPLSSPPKKTTVRPKKAVVEPRVTVHAPRPFPMSGFISTSDDPFTEPANSIRSHIPQRSSQTCSKKHTKSSDSESLQSAVTRSPRKTPQRTSPRSSGLITRPNSPSLVQSIHKFDDVIDISSDSDVPLPPTKLSVKAPLLLAREKAKNGNGLSYLKNKRPGRVESTLKSQSTRIVVAENDIIDLTC</sequence>
<dbReference type="CDD" id="cd09906">
    <property type="entry name" value="H3TH_YEN1"/>
    <property type="match status" value="1"/>
</dbReference>
<evidence type="ECO:0000259" key="5">
    <source>
        <dbReference type="SMART" id="SM00485"/>
    </source>
</evidence>
<dbReference type="GO" id="GO:0008821">
    <property type="term" value="F:crossover junction DNA endonuclease activity"/>
    <property type="evidence" value="ECO:0007669"/>
    <property type="project" value="InterPro"/>
</dbReference>
<keyword evidence="1" id="KW-0540">Nuclease</keyword>
<accession>A0A9P7F753</accession>
<dbReference type="AlphaFoldDB" id="A0A9P7F753"/>
<dbReference type="SMART" id="SM00485">
    <property type="entry name" value="XPGN"/>
    <property type="match status" value="1"/>
</dbReference>
<dbReference type="InterPro" id="IPR041177">
    <property type="entry name" value="GEN1_C"/>
</dbReference>
<dbReference type="GO" id="GO:0006281">
    <property type="term" value="P:DNA repair"/>
    <property type="evidence" value="ECO:0007669"/>
    <property type="project" value="UniProtKB-ARBA"/>
</dbReference>
<evidence type="ECO:0000259" key="4">
    <source>
        <dbReference type="SMART" id="SM00484"/>
    </source>
</evidence>
<feature type="domain" description="XPG-I" evidence="4">
    <location>
        <begin position="113"/>
        <end position="181"/>
    </location>
</feature>
<feature type="region of interest" description="Disordered" evidence="3">
    <location>
        <begin position="371"/>
        <end position="394"/>
    </location>
</feature>
<feature type="compositionally biased region" description="Basic and acidic residues" evidence="3">
    <location>
        <begin position="410"/>
        <end position="423"/>
    </location>
</feature>
<feature type="domain" description="XPG N-terminal" evidence="5">
    <location>
        <begin position="1"/>
        <end position="99"/>
    </location>
</feature>
<evidence type="ECO:0000256" key="2">
    <source>
        <dbReference type="ARBA" id="ARBA00022801"/>
    </source>
</evidence>
<reference evidence="6" key="1">
    <citation type="journal article" date="2020" name="New Phytol.">
        <title>Comparative genomics reveals dynamic genome evolution in host specialist ectomycorrhizal fungi.</title>
        <authorList>
            <person name="Lofgren L.A."/>
            <person name="Nguyen N.H."/>
            <person name="Vilgalys R."/>
            <person name="Ruytinx J."/>
            <person name="Liao H.L."/>
            <person name="Branco S."/>
            <person name="Kuo A."/>
            <person name="LaButti K."/>
            <person name="Lipzen A."/>
            <person name="Andreopoulos W."/>
            <person name="Pangilinan J."/>
            <person name="Riley R."/>
            <person name="Hundley H."/>
            <person name="Na H."/>
            <person name="Barry K."/>
            <person name="Grigoriev I.V."/>
            <person name="Stajich J.E."/>
            <person name="Kennedy P.G."/>
        </authorList>
    </citation>
    <scope>NUCLEOTIDE SEQUENCE</scope>
    <source>
        <strain evidence="6">FC423</strain>
    </source>
</reference>
<dbReference type="EMBL" id="JABBWM010000030">
    <property type="protein sequence ID" value="KAG2107686.1"/>
    <property type="molecule type" value="Genomic_DNA"/>
</dbReference>
<dbReference type="Pfam" id="PF00867">
    <property type="entry name" value="XPG_I"/>
    <property type="match status" value="1"/>
</dbReference>
<feature type="compositionally biased region" description="Polar residues" evidence="3">
    <location>
        <begin position="797"/>
        <end position="813"/>
    </location>
</feature>